<comment type="pathway">
    <text evidence="2">Secondary metabolite biosynthesis.</text>
</comment>
<dbReference type="SUPFAM" id="SSF48264">
    <property type="entry name" value="Cytochrome P450"/>
    <property type="match status" value="1"/>
</dbReference>
<gene>
    <name evidence="12" type="ORF">V565_188430</name>
</gene>
<name>A0A074S9C9_9AGAM</name>
<evidence type="ECO:0000256" key="5">
    <source>
        <dbReference type="ARBA" id="ARBA00022723"/>
    </source>
</evidence>
<dbReference type="InterPro" id="IPR036396">
    <property type="entry name" value="Cyt_P450_sf"/>
</dbReference>
<evidence type="ECO:0000256" key="8">
    <source>
        <dbReference type="ARBA" id="ARBA00023033"/>
    </source>
</evidence>
<evidence type="ECO:0000256" key="2">
    <source>
        <dbReference type="ARBA" id="ARBA00005179"/>
    </source>
</evidence>
<dbReference type="HOGENOM" id="CLU_001570_2_3_1"/>
<dbReference type="PANTHER" id="PTHR46300">
    <property type="entry name" value="P450, PUTATIVE (EUROFUNG)-RELATED-RELATED"/>
    <property type="match status" value="1"/>
</dbReference>
<evidence type="ECO:0000313" key="12">
    <source>
        <dbReference type="EMBL" id="KEP46637.1"/>
    </source>
</evidence>
<sequence>MNSVTSTSVLTGATLGGVFLWYWFQTSVPYPPGPRGNLLFGSALELRKSTAFWRNFAEWSKEYGPIMSVRMAFRKLFVIDDPSIVTYLFEKKGAQYSDRYVNQLAKLGEWDRDIIFIEYGPTLKHYRTLLQRALNNRVALDYLPIQEDEVKRLMRRLYETPESFINHVHLMAGSVAIRMVYGYKVDSAQDPLVQSAEKVMSIFSDIMTPGRWMVEVFPFLRFLPTWFPGTAFHQMVASSRPVLHAYAQNTFDFVKSELAKGTAKPSFTSKLLHPESGDEVTSEEELHIKSVSSSLYGAASDTTVSAVKSFFLAMTLYPDVQAKAQSEINTYLEANQSASGRFVTIADREKLPYTSALVRELLRWHPVVNLTAHRSCGKDDNNVVIGEKVYRIPAYSIVIVNMWSMLHNPNVYPEPEMFMPERHMVENPPPLPELYAFGFGRRMCPGTHVAQQSMWLSISNILANFTINKAKDKNGVEIIPEERYTNEVISHPASFKCNIVPREGCEKWLSDIGV</sequence>
<dbReference type="AlphaFoldDB" id="A0A074S9C9"/>
<evidence type="ECO:0000313" key="13">
    <source>
        <dbReference type="Proteomes" id="UP000027456"/>
    </source>
</evidence>
<evidence type="ECO:0000256" key="1">
    <source>
        <dbReference type="ARBA" id="ARBA00001971"/>
    </source>
</evidence>
<dbReference type="PROSITE" id="PS00086">
    <property type="entry name" value="CYTOCHROME_P450"/>
    <property type="match status" value="1"/>
</dbReference>
<dbReference type="InterPro" id="IPR002401">
    <property type="entry name" value="Cyt_P450_E_grp-I"/>
</dbReference>
<dbReference type="InterPro" id="IPR050364">
    <property type="entry name" value="Cytochrome_P450_fung"/>
</dbReference>
<dbReference type="InterPro" id="IPR001128">
    <property type="entry name" value="Cyt_P450"/>
</dbReference>
<keyword evidence="13" id="KW-1185">Reference proteome</keyword>
<feature type="binding site" description="axial binding residue" evidence="9">
    <location>
        <position position="444"/>
    </location>
    <ligand>
        <name>heme</name>
        <dbReference type="ChEBI" id="CHEBI:30413"/>
    </ligand>
    <ligandPart>
        <name>Fe</name>
        <dbReference type="ChEBI" id="CHEBI:18248"/>
    </ligandPart>
</feature>
<dbReference type="CDD" id="cd11065">
    <property type="entry name" value="CYP64-like"/>
    <property type="match status" value="1"/>
</dbReference>
<dbReference type="GO" id="GO:0016705">
    <property type="term" value="F:oxidoreductase activity, acting on paired donors, with incorporation or reduction of molecular oxygen"/>
    <property type="evidence" value="ECO:0007669"/>
    <property type="project" value="InterPro"/>
</dbReference>
<keyword evidence="7 9" id="KW-0408">Iron</keyword>
<keyword evidence="8 10" id="KW-0503">Monooxygenase</keyword>
<dbReference type="OrthoDB" id="2789670at2759"/>
<evidence type="ECO:0000256" key="6">
    <source>
        <dbReference type="ARBA" id="ARBA00023002"/>
    </source>
</evidence>
<dbReference type="GO" id="GO:0020037">
    <property type="term" value="F:heme binding"/>
    <property type="evidence" value="ECO:0007669"/>
    <property type="project" value="InterPro"/>
</dbReference>
<reference evidence="12 13" key="1">
    <citation type="submission" date="2013-12" db="EMBL/GenBank/DDBJ databases">
        <authorList>
            <person name="Cubeta M."/>
            <person name="Pakala S."/>
            <person name="Fedorova N."/>
            <person name="Thomas E."/>
            <person name="Dean R."/>
            <person name="Jabaji S."/>
            <person name="Neate S."/>
            <person name="Toda T."/>
            <person name="Tavantzis S."/>
            <person name="Vilgalys R."/>
            <person name="Bharathan N."/>
            <person name="Pakala S."/>
            <person name="Losada L.S."/>
            <person name="Zafar N."/>
            <person name="Nierman W."/>
        </authorList>
    </citation>
    <scope>NUCLEOTIDE SEQUENCE [LARGE SCALE GENOMIC DNA]</scope>
    <source>
        <strain evidence="12 13">123E</strain>
    </source>
</reference>
<keyword evidence="5 9" id="KW-0479">Metal-binding</keyword>
<comment type="similarity">
    <text evidence="3 10">Belongs to the cytochrome P450 family.</text>
</comment>
<keyword evidence="11" id="KW-0472">Membrane</keyword>
<dbReference type="STRING" id="1423351.A0A074S9C9"/>
<dbReference type="EMBL" id="AZST01001011">
    <property type="protein sequence ID" value="KEP46637.1"/>
    <property type="molecule type" value="Genomic_DNA"/>
</dbReference>
<feature type="transmembrane region" description="Helical" evidence="11">
    <location>
        <begin position="7"/>
        <end position="24"/>
    </location>
</feature>
<dbReference type="Pfam" id="PF00067">
    <property type="entry name" value="p450"/>
    <property type="match status" value="1"/>
</dbReference>
<keyword evidence="11" id="KW-0812">Transmembrane</keyword>
<keyword evidence="4 9" id="KW-0349">Heme</keyword>
<proteinExistence type="inferred from homology"/>
<dbReference type="PRINTS" id="PR00463">
    <property type="entry name" value="EP450I"/>
</dbReference>
<evidence type="ECO:0000256" key="9">
    <source>
        <dbReference type="PIRSR" id="PIRSR602401-1"/>
    </source>
</evidence>
<dbReference type="Proteomes" id="UP000027456">
    <property type="component" value="Unassembled WGS sequence"/>
</dbReference>
<dbReference type="GO" id="GO:0005506">
    <property type="term" value="F:iron ion binding"/>
    <property type="evidence" value="ECO:0007669"/>
    <property type="project" value="InterPro"/>
</dbReference>
<comment type="cofactor">
    <cofactor evidence="1 9">
        <name>heme</name>
        <dbReference type="ChEBI" id="CHEBI:30413"/>
    </cofactor>
</comment>
<protein>
    <submittedName>
        <fullName evidence="12">Cytochrome P450 family protein</fullName>
    </submittedName>
</protein>
<dbReference type="Gene3D" id="1.10.630.10">
    <property type="entry name" value="Cytochrome P450"/>
    <property type="match status" value="1"/>
</dbReference>
<organism evidence="12 13">
    <name type="scientific">Rhizoctonia solani 123E</name>
    <dbReference type="NCBI Taxonomy" id="1423351"/>
    <lineage>
        <taxon>Eukaryota</taxon>
        <taxon>Fungi</taxon>
        <taxon>Dikarya</taxon>
        <taxon>Basidiomycota</taxon>
        <taxon>Agaricomycotina</taxon>
        <taxon>Agaricomycetes</taxon>
        <taxon>Cantharellales</taxon>
        <taxon>Ceratobasidiaceae</taxon>
        <taxon>Rhizoctonia</taxon>
    </lineage>
</organism>
<keyword evidence="6 10" id="KW-0560">Oxidoreductase</keyword>
<accession>A0A074S9C9</accession>
<dbReference type="InterPro" id="IPR017972">
    <property type="entry name" value="Cyt_P450_CS"/>
</dbReference>
<evidence type="ECO:0000256" key="3">
    <source>
        <dbReference type="ARBA" id="ARBA00010617"/>
    </source>
</evidence>
<dbReference type="PRINTS" id="PR00385">
    <property type="entry name" value="P450"/>
</dbReference>
<dbReference type="PANTHER" id="PTHR46300:SF7">
    <property type="entry name" value="P450, PUTATIVE (EUROFUNG)-RELATED"/>
    <property type="match status" value="1"/>
</dbReference>
<evidence type="ECO:0000256" key="4">
    <source>
        <dbReference type="ARBA" id="ARBA00022617"/>
    </source>
</evidence>
<keyword evidence="11" id="KW-1133">Transmembrane helix</keyword>
<evidence type="ECO:0000256" key="10">
    <source>
        <dbReference type="RuleBase" id="RU000461"/>
    </source>
</evidence>
<comment type="caution">
    <text evidence="12">The sequence shown here is derived from an EMBL/GenBank/DDBJ whole genome shotgun (WGS) entry which is preliminary data.</text>
</comment>
<evidence type="ECO:0000256" key="11">
    <source>
        <dbReference type="SAM" id="Phobius"/>
    </source>
</evidence>
<evidence type="ECO:0000256" key="7">
    <source>
        <dbReference type="ARBA" id="ARBA00023004"/>
    </source>
</evidence>
<dbReference type="GO" id="GO:0004497">
    <property type="term" value="F:monooxygenase activity"/>
    <property type="evidence" value="ECO:0007669"/>
    <property type="project" value="UniProtKB-KW"/>
</dbReference>